<sequence length="132" mass="15207">METWLQLALTSLVTLGASSGFWAYVQHKDRARSATTRLLMGMAYDTITTLGIAYIERGWVTKDEYEELRKYFFEPYRALGGNGVAERVMNEVSHLPFRSHSRYSEIFRNRENEGTINHVRVVTRQEQDAPSG</sequence>
<name>A0A1I9SDQ5_9CAUD</name>
<reference evidence="1" key="1">
    <citation type="submission" date="2018-02" db="EMBL/GenBank/DDBJ databases">
        <authorList>
            <person name="Bhuiyan S."/>
            <person name="Garcia C."/>
            <person name="Cox E.C."/>
            <person name="Ali D.J."/>
            <person name="Quadri S.Y."/>
            <person name="Layton S.R."/>
            <person name="Benjamin R.C."/>
            <person name="Hughes L.E."/>
            <person name="Garlena R.A."/>
            <person name="Russell D.A."/>
            <person name="Pope W.H."/>
            <person name="Jacobs-Sera D."/>
            <person name="Hendrix R.W."/>
            <person name="Hatfull G.F."/>
        </authorList>
    </citation>
    <scope>NUCLEOTIDE SEQUENCE</scope>
</reference>
<dbReference type="KEGG" id="vg:40072288"/>
<gene>
    <name evidence="1" type="primary">28</name>
    <name evidence="1" type="ORF">SEA_RIMA_28</name>
</gene>
<evidence type="ECO:0000313" key="2">
    <source>
        <dbReference type="Proteomes" id="UP000221790"/>
    </source>
</evidence>
<dbReference type="Proteomes" id="UP000221790">
    <property type="component" value="Segment"/>
</dbReference>
<proteinExistence type="predicted"/>
<dbReference type="OrthoDB" id="18565at10239"/>
<dbReference type="RefSeq" id="YP_009596689.1">
    <property type="nucleotide sequence ID" value="NC_041889.1"/>
</dbReference>
<accession>A0A1I9SDQ5</accession>
<evidence type="ECO:0000313" key="1">
    <source>
        <dbReference type="EMBL" id="AOZ64982.1"/>
    </source>
</evidence>
<keyword evidence="2" id="KW-1185">Reference proteome</keyword>
<dbReference type="GeneID" id="40072288"/>
<dbReference type="EMBL" id="KX670790">
    <property type="protein sequence ID" value="AOZ64982.1"/>
    <property type="molecule type" value="Genomic_DNA"/>
</dbReference>
<protein>
    <submittedName>
        <fullName evidence="1">Uncharacterized protein</fullName>
    </submittedName>
</protein>
<organism evidence="1 2">
    <name type="scientific">Streptomyces phage Rima</name>
    <dbReference type="NCBI Taxonomy" id="1897525"/>
    <lineage>
        <taxon>Viruses</taxon>
        <taxon>Duplodnaviria</taxon>
        <taxon>Heunggongvirae</taxon>
        <taxon>Uroviricota</taxon>
        <taxon>Caudoviricetes</taxon>
        <taxon>Rimavirus</taxon>
        <taxon>Rimavirus rima</taxon>
    </lineage>
</organism>